<keyword evidence="2" id="KW-0449">Lipoprotein</keyword>
<proteinExistence type="predicted"/>
<reference evidence="2 3" key="2">
    <citation type="journal article" date="2013" name="PLoS ONE">
        <title>INDIGO - INtegrated Data Warehouse of MIcrobial GenOmes with Examples from the Red Sea Extremophiles.</title>
        <authorList>
            <person name="Alam I."/>
            <person name="Antunes A."/>
            <person name="Kamau A.A."/>
            <person name="Ba Alawi W."/>
            <person name="Kalkatawi M."/>
            <person name="Stingl U."/>
            <person name="Bajic V.B."/>
        </authorList>
    </citation>
    <scope>NUCLEOTIDE SEQUENCE [LARGE SCALE GENOMIC DNA]</scope>
    <source>
        <strain evidence="2 3">E1L3A</strain>
    </source>
</reference>
<protein>
    <submittedName>
        <fullName evidence="2">Membrane lipoprotein</fullName>
    </submittedName>
</protein>
<evidence type="ECO:0000313" key="3">
    <source>
        <dbReference type="Proteomes" id="UP000006242"/>
    </source>
</evidence>
<comment type="caution">
    <text evidence="2">The sequence shown here is derived from an EMBL/GenBank/DDBJ whole genome shotgun (WGS) entry which is preliminary data.</text>
</comment>
<dbReference type="Proteomes" id="UP000006242">
    <property type="component" value="Unassembled WGS sequence"/>
</dbReference>
<dbReference type="PROSITE" id="PS51257">
    <property type="entry name" value="PROKAR_LIPOPROTEIN"/>
    <property type="match status" value="1"/>
</dbReference>
<dbReference type="STRING" id="1033802.SSPSH_002434"/>
<evidence type="ECO:0000313" key="2">
    <source>
        <dbReference type="EMBL" id="ERJ18726.1"/>
    </source>
</evidence>
<feature type="signal peptide" evidence="1">
    <location>
        <begin position="1"/>
        <end position="17"/>
    </location>
</feature>
<reference evidence="2 3" key="1">
    <citation type="journal article" date="2011" name="J. Bacteriol.">
        <title>Genome sequence of Salinisphaera shabanensis, a gammaproteobacterium from the harsh, variable environment of the brine-seawater interface of the Shaban Deep in the Red Sea.</title>
        <authorList>
            <person name="Antunes A."/>
            <person name="Alam I."/>
            <person name="Bajic V.B."/>
            <person name="Stingl U."/>
        </authorList>
    </citation>
    <scope>NUCLEOTIDE SEQUENCE [LARGE SCALE GENOMIC DNA]</scope>
    <source>
        <strain evidence="2 3">E1L3A</strain>
    </source>
</reference>
<name>U2E4E9_9GAMM</name>
<dbReference type="AlphaFoldDB" id="U2E4E9"/>
<dbReference type="EMBL" id="AFNV02000016">
    <property type="protein sequence ID" value="ERJ18726.1"/>
    <property type="molecule type" value="Genomic_DNA"/>
</dbReference>
<keyword evidence="3" id="KW-1185">Reference proteome</keyword>
<organism evidence="2 3">
    <name type="scientific">Salinisphaera shabanensis E1L3A</name>
    <dbReference type="NCBI Taxonomy" id="1033802"/>
    <lineage>
        <taxon>Bacteria</taxon>
        <taxon>Pseudomonadati</taxon>
        <taxon>Pseudomonadota</taxon>
        <taxon>Gammaproteobacteria</taxon>
        <taxon>Salinisphaerales</taxon>
        <taxon>Salinisphaeraceae</taxon>
        <taxon>Salinisphaera</taxon>
    </lineage>
</organism>
<dbReference type="RefSeq" id="WP_021031716.1">
    <property type="nucleotide sequence ID" value="NZ_AFNV02000016.1"/>
</dbReference>
<accession>U2E4E9</accession>
<evidence type="ECO:0000256" key="1">
    <source>
        <dbReference type="SAM" id="SignalP"/>
    </source>
</evidence>
<gene>
    <name evidence="2" type="ORF">SSPSH_002434</name>
</gene>
<feature type="chain" id="PRO_5004626512" evidence="1">
    <location>
        <begin position="18"/>
        <end position="94"/>
    </location>
</feature>
<dbReference type="OrthoDB" id="7068033at2"/>
<keyword evidence="1" id="KW-0732">Signal</keyword>
<sequence>MKKLILPVFASSLLGLAACSTTPACLKTQPYMSAQSFPPLKSPAGLDAPQPDPSMRIPDVAAGPVGYFDEIPADRDAEDPAARCLVTPPAMTSR</sequence>